<gene>
    <name evidence="2" type="ORF">CSSPJE1EN2_LOCUS23462</name>
</gene>
<organism evidence="2 3">
    <name type="scientific">Sphagnum jensenii</name>
    <dbReference type="NCBI Taxonomy" id="128206"/>
    <lineage>
        <taxon>Eukaryota</taxon>
        <taxon>Viridiplantae</taxon>
        <taxon>Streptophyta</taxon>
        <taxon>Embryophyta</taxon>
        <taxon>Bryophyta</taxon>
        <taxon>Sphagnophytina</taxon>
        <taxon>Sphagnopsida</taxon>
        <taxon>Sphagnales</taxon>
        <taxon>Sphagnaceae</taxon>
        <taxon>Sphagnum</taxon>
    </lineage>
</organism>
<proteinExistence type="predicted"/>
<evidence type="ECO:0000313" key="2">
    <source>
        <dbReference type="EMBL" id="CAK9882106.1"/>
    </source>
</evidence>
<feature type="region of interest" description="Disordered" evidence="1">
    <location>
        <begin position="1"/>
        <end position="22"/>
    </location>
</feature>
<feature type="non-terminal residue" evidence="2">
    <location>
        <position position="111"/>
    </location>
</feature>
<evidence type="ECO:0000256" key="1">
    <source>
        <dbReference type="SAM" id="MobiDB-lite"/>
    </source>
</evidence>
<protein>
    <submittedName>
        <fullName evidence="2">Uncharacterized protein</fullName>
    </submittedName>
</protein>
<reference evidence="2" key="1">
    <citation type="submission" date="2024-03" db="EMBL/GenBank/DDBJ databases">
        <authorList>
            <consortium name="ELIXIR-Norway"/>
            <consortium name="Elixir Norway"/>
        </authorList>
    </citation>
    <scope>NUCLEOTIDE SEQUENCE</scope>
</reference>
<feature type="non-terminal residue" evidence="2">
    <location>
        <position position="1"/>
    </location>
</feature>
<feature type="compositionally biased region" description="Basic and acidic residues" evidence="1">
    <location>
        <begin position="9"/>
        <end position="22"/>
    </location>
</feature>
<evidence type="ECO:0000313" key="3">
    <source>
        <dbReference type="Proteomes" id="UP001497522"/>
    </source>
</evidence>
<dbReference type="Proteomes" id="UP001497522">
    <property type="component" value="Chromosome 8"/>
</dbReference>
<dbReference type="EMBL" id="OZ023709">
    <property type="protein sequence ID" value="CAK9882106.1"/>
    <property type="molecule type" value="Genomic_DNA"/>
</dbReference>
<keyword evidence="3" id="KW-1185">Reference proteome</keyword>
<sequence>MGNLYGLKRRVDLSEGPPNKKRDVVPIDAAIETPLVPAENAPSSSGCHSNKYLVHDLNPTFNSNNPNLTVIFFHGITFGTNDEWKETWTTCPTNNKEECICWPEKWLPEDL</sequence>
<accession>A0ABP1C089</accession>
<name>A0ABP1C089_9BRYO</name>